<comment type="caution">
    <text evidence="2">The sequence shown here is derived from an EMBL/GenBank/DDBJ whole genome shotgun (WGS) entry which is preliminary data.</text>
</comment>
<accession>A0ABW0BDW1</accession>
<dbReference type="Gene3D" id="3.30.530.20">
    <property type="match status" value="1"/>
</dbReference>
<keyword evidence="3" id="KW-1185">Reference proteome</keyword>
<sequence>MSSRRQLVLTGLAGVASYAAVQRAARTWGSTPVERRSRLPGDALVPDAPVVTDHARTVAAPPHAVWPWLTQVGWHLGGWYTPRWVDRLLFPDNWPNLDHLDPTLTRRLAVGDLIPDGPPGTAVFVVEQVEPERVLLLRSTTHLPPSWADRAAMEWTWCFVLTPTSDGGTRVHLRVRGRTSPWWLTLLYTALVVPADLVMAPGMLRGLDRRATHPGPPGVSGRAPYAGVTS</sequence>
<evidence type="ECO:0000256" key="1">
    <source>
        <dbReference type="SAM" id="MobiDB-lite"/>
    </source>
</evidence>
<dbReference type="SUPFAM" id="SSF55961">
    <property type="entry name" value="Bet v1-like"/>
    <property type="match status" value="1"/>
</dbReference>
<evidence type="ECO:0000313" key="3">
    <source>
        <dbReference type="Proteomes" id="UP001596087"/>
    </source>
</evidence>
<gene>
    <name evidence="2" type="ORF">ACFPGP_02045</name>
</gene>
<organism evidence="2 3">
    <name type="scientific">Nocardioides taihuensis</name>
    <dbReference type="NCBI Taxonomy" id="1835606"/>
    <lineage>
        <taxon>Bacteria</taxon>
        <taxon>Bacillati</taxon>
        <taxon>Actinomycetota</taxon>
        <taxon>Actinomycetes</taxon>
        <taxon>Propionibacteriales</taxon>
        <taxon>Nocardioidaceae</taxon>
        <taxon>Nocardioides</taxon>
    </lineage>
</organism>
<dbReference type="EMBL" id="JBHSKD010000002">
    <property type="protein sequence ID" value="MFC5175435.1"/>
    <property type="molecule type" value="Genomic_DNA"/>
</dbReference>
<feature type="region of interest" description="Disordered" evidence="1">
    <location>
        <begin position="209"/>
        <end position="230"/>
    </location>
</feature>
<evidence type="ECO:0000313" key="2">
    <source>
        <dbReference type="EMBL" id="MFC5175435.1"/>
    </source>
</evidence>
<proteinExistence type="predicted"/>
<dbReference type="Proteomes" id="UP001596087">
    <property type="component" value="Unassembled WGS sequence"/>
</dbReference>
<dbReference type="InterPro" id="IPR023393">
    <property type="entry name" value="START-like_dom_sf"/>
</dbReference>
<name>A0ABW0BDW1_9ACTN</name>
<dbReference type="RefSeq" id="WP_378586192.1">
    <property type="nucleotide sequence ID" value="NZ_JBHSKD010000002.1"/>
</dbReference>
<protein>
    <submittedName>
        <fullName evidence="2">SRPBCC domain-containing protein</fullName>
    </submittedName>
</protein>
<reference evidence="3" key="1">
    <citation type="journal article" date="2019" name="Int. J. Syst. Evol. Microbiol.">
        <title>The Global Catalogue of Microorganisms (GCM) 10K type strain sequencing project: providing services to taxonomists for standard genome sequencing and annotation.</title>
        <authorList>
            <consortium name="The Broad Institute Genomics Platform"/>
            <consortium name="The Broad Institute Genome Sequencing Center for Infectious Disease"/>
            <person name="Wu L."/>
            <person name="Ma J."/>
        </authorList>
    </citation>
    <scope>NUCLEOTIDE SEQUENCE [LARGE SCALE GENOMIC DNA]</scope>
    <source>
        <strain evidence="3">DFY41</strain>
    </source>
</reference>